<gene>
    <name evidence="2" type="ORF">B0A54_02777</name>
</gene>
<keyword evidence="1" id="KW-0472">Membrane</keyword>
<evidence type="ECO:0000256" key="1">
    <source>
        <dbReference type="SAM" id="Phobius"/>
    </source>
</evidence>
<accession>A0A4V5N9E4</accession>
<comment type="caution">
    <text evidence="2">The sequence shown here is derived from an EMBL/GenBank/DDBJ whole genome shotgun (WGS) entry which is preliminary data.</text>
</comment>
<keyword evidence="1" id="KW-1133">Transmembrane helix</keyword>
<dbReference type="Proteomes" id="UP000310066">
    <property type="component" value="Unassembled WGS sequence"/>
</dbReference>
<keyword evidence="1" id="KW-0812">Transmembrane</keyword>
<evidence type="ECO:0000313" key="2">
    <source>
        <dbReference type="EMBL" id="TKA47299.1"/>
    </source>
</evidence>
<protein>
    <submittedName>
        <fullName evidence="2">Uncharacterized protein</fullName>
    </submittedName>
</protein>
<sequence length="130" mass="14742">MGITDFLIVIYHLMEFLARVSLIFYCTVSGLAALPAGQQTLYDRGYRQKWLVGDDSLRLHAPIRKYAKQKTYCRIATQPPVVSKVFETTANVTFSAADEALAIIIPDLDNVAMRWWDAAAWVFLRGVAWE</sequence>
<reference evidence="2 3" key="1">
    <citation type="submission" date="2017-03" db="EMBL/GenBank/DDBJ databases">
        <title>Genomes of endolithic fungi from Antarctica.</title>
        <authorList>
            <person name="Coleine C."/>
            <person name="Masonjones S."/>
            <person name="Stajich J.E."/>
        </authorList>
    </citation>
    <scope>NUCLEOTIDE SEQUENCE [LARGE SCALE GENOMIC DNA]</scope>
    <source>
        <strain evidence="2 3">CCFEE 5311</strain>
    </source>
</reference>
<dbReference type="EMBL" id="NAJP01000006">
    <property type="protein sequence ID" value="TKA47299.1"/>
    <property type="molecule type" value="Genomic_DNA"/>
</dbReference>
<name>A0A4V5N9E4_9PEZI</name>
<dbReference type="OrthoDB" id="10270538at2759"/>
<organism evidence="2 3">
    <name type="scientific">Friedmanniomyces endolithicus</name>
    <dbReference type="NCBI Taxonomy" id="329885"/>
    <lineage>
        <taxon>Eukaryota</taxon>
        <taxon>Fungi</taxon>
        <taxon>Dikarya</taxon>
        <taxon>Ascomycota</taxon>
        <taxon>Pezizomycotina</taxon>
        <taxon>Dothideomycetes</taxon>
        <taxon>Dothideomycetidae</taxon>
        <taxon>Mycosphaerellales</taxon>
        <taxon>Teratosphaeriaceae</taxon>
        <taxon>Friedmanniomyces</taxon>
    </lineage>
</organism>
<proteinExistence type="predicted"/>
<evidence type="ECO:0000313" key="3">
    <source>
        <dbReference type="Proteomes" id="UP000310066"/>
    </source>
</evidence>
<dbReference type="AlphaFoldDB" id="A0A4V5N9E4"/>
<feature type="transmembrane region" description="Helical" evidence="1">
    <location>
        <begin position="16"/>
        <end position="37"/>
    </location>
</feature>